<keyword evidence="2" id="KW-0805">Transcription regulation</keyword>
<evidence type="ECO:0000256" key="2">
    <source>
        <dbReference type="ARBA" id="ARBA00023015"/>
    </source>
</evidence>
<dbReference type="CDD" id="cd11393">
    <property type="entry name" value="bHLH_AtbHLH_like"/>
    <property type="match status" value="1"/>
</dbReference>
<evidence type="ECO:0000256" key="5">
    <source>
        <dbReference type="ARBA" id="ARBA00023242"/>
    </source>
</evidence>
<dbReference type="GO" id="GO:0005634">
    <property type="term" value="C:nucleus"/>
    <property type="evidence" value="ECO:0007669"/>
    <property type="project" value="UniProtKB-SubCell"/>
</dbReference>
<dbReference type="GO" id="GO:0000978">
    <property type="term" value="F:RNA polymerase II cis-regulatory region sequence-specific DNA binding"/>
    <property type="evidence" value="ECO:0007669"/>
    <property type="project" value="TreeGrafter"/>
</dbReference>
<feature type="region of interest" description="Disordered" evidence="6">
    <location>
        <begin position="1"/>
        <end position="22"/>
    </location>
</feature>
<evidence type="ECO:0000313" key="9">
    <source>
        <dbReference type="Proteomes" id="UP001187192"/>
    </source>
</evidence>
<dbReference type="PANTHER" id="PTHR16223:SF125">
    <property type="entry name" value="OS08G0506700 PROTEIN"/>
    <property type="match status" value="1"/>
</dbReference>
<feature type="region of interest" description="Disordered" evidence="6">
    <location>
        <begin position="202"/>
        <end position="226"/>
    </location>
</feature>
<dbReference type="Pfam" id="PF00010">
    <property type="entry name" value="HLH"/>
    <property type="match status" value="1"/>
</dbReference>
<feature type="region of interest" description="Disordered" evidence="6">
    <location>
        <begin position="66"/>
        <end position="164"/>
    </location>
</feature>
<keyword evidence="4" id="KW-0804">Transcription</keyword>
<organism evidence="8 9">
    <name type="scientific">Ficus carica</name>
    <name type="common">Common fig</name>
    <dbReference type="NCBI Taxonomy" id="3494"/>
    <lineage>
        <taxon>Eukaryota</taxon>
        <taxon>Viridiplantae</taxon>
        <taxon>Streptophyta</taxon>
        <taxon>Embryophyta</taxon>
        <taxon>Tracheophyta</taxon>
        <taxon>Spermatophyta</taxon>
        <taxon>Magnoliopsida</taxon>
        <taxon>eudicotyledons</taxon>
        <taxon>Gunneridae</taxon>
        <taxon>Pentapetalae</taxon>
        <taxon>rosids</taxon>
        <taxon>fabids</taxon>
        <taxon>Rosales</taxon>
        <taxon>Moraceae</taxon>
        <taxon>Ficeae</taxon>
        <taxon>Ficus</taxon>
    </lineage>
</organism>
<dbReference type="InterPro" id="IPR045843">
    <property type="entry name" value="IND-like"/>
</dbReference>
<name>A0AA87YYC3_FICCA</name>
<keyword evidence="9" id="KW-1185">Reference proteome</keyword>
<evidence type="ECO:0000256" key="4">
    <source>
        <dbReference type="ARBA" id="ARBA00023163"/>
    </source>
</evidence>
<evidence type="ECO:0000256" key="6">
    <source>
        <dbReference type="SAM" id="MobiDB-lite"/>
    </source>
</evidence>
<feature type="domain" description="BHLH" evidence="7">
    <location>
        <begin position="306"/>
        <end position="356"/>
    </location>
</feature>
<dbReference type="SMART" id="SM00353">
    <property type="entry name" value="HLH"/>
    <property type="match status" value="1"/>
</dbReference>
<sequence>MESSDLQQHPHHHYNQQQQMNSGLIRYRSAPSSYFSDMMDREFCQQFFNRPSSPETERIFARFMTSGSRTEAEDSQKVATMSNNNDNNNDNNDDDDDNNNNETVVLQNQQQQSTNINNYSSSSGFYHSSSKPPLPNLVPSSGNNEDSYPIGMNQFPPMRTGGVSNSNLIRHSSSPAGLFASINLDTGFGAVRGMGSYGANNSTNEEASFSPPSRLNKFSSGPASSPGLMSPIAEIDDKNMVATNQDSGGFGDSRGNNYVPSFPVGSWDDSSIMSDNTAGLKRLRDEDVKPFSSETQNVESGTRPLAHHLSLPKTSSEMAAIENERMRKLQELVPNMEKQTNTADMLDLAVEYIKDLQKQVKTLSDSRAKCTCSEKQQKQ</sequence>
<protein>
    <recommendedName>
        <fullName evidence="7">BHLH domain-containing protein</fullName>
    </recommendedName>
</protein>
<comment type="subcellular location">
    <subcellularLocation>
        <location evidence="1">Nucleus</location>
    </subcellularLocation>
</comment>
<evidence type="ECO:0000256" key="3">
    <source>
        <dbReference type="ARBA" id="ARBA00023125"/>
    </source>
</evidence>
<feature type="compositionally biased region" description="Polar residues" evidence="6">
    <location>
        <begin position="202"/>
        <end position="223"/>
    </location>
</feature>
<keyword evidence="5" id="KW-0539">Nucleus</keyword>
<dbReference type="InterPro" id="IPR036638">
    <property type="entry name" value="HLH_DNA-bd_sf"/>
</dbReference>
<keyword evidence="3" id="KW-0238">DNA-binding</keyword>
<feature type="compositionally biased region" description="Low complexity" evidence="6">
    <location>
        <begin position="100"/>
        <end position="130"/>
    </location>
</feature>
<dbReference type="GO" id="GO:0046983">
    <property type="term" value="F:protein dimerization activity"/>
    <property type="evidence" value="ECO:0007669"/>
    <property type="project" value="InterPro"/>
</dbReference>
<accession>A0AA87YYC3</accession>
<reference evidence="8" key="1">
    <citation type="submission" date="2023-07" db="EMBL/GenBank/DDBJ databases">
        <title>draft genome sequence of fig (Ficus carica).</title>
        <authorList>
            <person name="Takahashi T."/>
            <person name="Nishimura K."/>
        </authorList>
    </citation>
    <scope>NUCLEOTIDE SEQUENCE</scope>
</reference>
<gene>
    <name evidence="8" type="ORF">TIFTF001_001309</name>
</gene>
<dbReference type="AlphaFoldDB" id="A0AA87YYC3"/>
<dbReference type="SUPFAM" id="SSF47459">
    <property type="entry name" value="HLH, helix-loop-helix DNA-binding domain"/>
    <property type="match status" value="1"/>
</dbReference>
<dbReference type="EMBL" id="BTGU01000001">
    <property type="protein sequence ID" value="GMN26444.1"/>
    <property type="molecule type" value="Genomic_DNA"/>
</dbReference>
<evidence type="ECO:0000259" key="7">
    <source>
        <dbReference type="PROSITE" id="PS50888"/>
    </source>
</evidence>
<dbReference type="InterPro" id="IPR011598">
    <property type="entry name" value="bHLH_dom"/>
</dbReference>
<dbReference type="Gene3D" id="4.10.280.10">
    <property type="entry name" value="Helix-loop-helix DNA-binding domain"/>
    <property type="match status" value="1"/>
</dbReference>
<evidence type="ECO:0000256" key="1">
    <source>
        <dbReference type="ARBA" id="ARBA00004123"/>
    </source>
</evidence>
<dbReference type="PANTHER" id="PTHR16223">
    <property type="entry name" value="TRANSCRIPTION FACTOR BHLH83-RELATED"/>
    <property type="match status" value="1"/>
</dbReference>
<dbReference type="Proteomes" id="UP001187192">
    <property type="component" value="Unassembled WGS sequence"/>
</dbReference>
<evidence type="ECO:0000313" key="8">
    <source>
        <dbReference type="EMBL" id="GMN26444.1"/>
    </source>
</evidence>
<dbReference type="GO" id="GO:0000981">
    <property type="term" value="F:DNA-binding transcription factor activity, RNA polymerase II-specific"/>
    <property type="evidence" value="ECO:0007669"/>
    <property type="project" value="TreeGrafter"/>
</dbReference>
<dbReference type="InterPro" id="IPR045239">
    <property type="entry name" value="bHLH95_bHLH"/>
</dbReference>
<comment type="caution">
    <text evidence="8">The sequence shown here is derived from an EMBL/GenBank/DDBJ whole genome shotgun (WGS) entry which is preliminary data.</text>
</comment>
<proteinExistence type="predicted"/>
<dbReference type="PROSITE" id="PS50888">
    <property type="entry name" value="BHLH"/>
    <property type="match status" value="1"/>
</dbReference>